<evidence type="ECO:0000256" key="4">
    <source>
        <dbReference type="ARBA" id="ARBA00022692"/>
    </source>
</evidence>
<evidence type="ECO:0000256" key="8">
    <source>
        <dbReference type="SAM" id="Phobius"/>
    </source>
</evidence>
<dbReference type="Pfam" id="PF03600">
    <property type="entry name" value="CitMHS"/>
    <property type="match status" value="1"/>
</dbReference>
<keyword evidence="5 8" id="KW-1133">Transmembrane helix</keyword>
<dbReference type="InterPro" id="IPR004680">
    <property type="entry name" value="Cit_transptr-like_dom"/>
</dbReference>
<name>A0A8T2C5Y3_ARASU</name>
<keyword evidence="4 8" id="KW-0812">Transmembrane</keyword>
<evidence type="ECO:0000256" key="6">
    <source>
        <dbReference type="ARBA" id="ARBA00023136"/>
    </source>
</evidence>
<evidence type="ECO:0000256" key="7">
    <source>
        <dbReference type="SAM" id="MobiDB-lite"/>
    </source>
</evidence>
<feature type="transmembrane region" description="Helical" evidence="8">
    <location>
        <begin position="180"/>
        <end position="204"/>
    </location>
</feature>
<dbReference type="EMBL" id="JAEFBJ010000006">
    <property type="protein sequence ID" value="KAG7595548.1"/>
    <property type="molecule type" value="Genomic_DNA"/>
</dbReference>
<reference evidence="10 11" key="1">
    <citation type="submission" date="2020-12" db="EMBL/GenBank/DDBJ databases">
        <title>Concerted genomic and epigenomic changes stabilize Arabidopsis allopolyploids.</title>
        <authorList>
            <person name="Chen Z."/>
        </authorList>
    </citation>
    <scope>NUCLEOTIDE SEQUENCE [LARGE SCALE GENOMIC DNA]</scope>
    <source>
        <strain evidence="10">As9502</strain>
        <tissue evidence="10">Leaf</tissue>
    </source>
</reference>
<feature type="transmembrane region" description="Helical" evidence="8">
    <location>
        <begin position="312"/>
        <end position="343"/>
    </location>
</feature>
<dbReference type="GO" id="GO:0055085">
    <property type="term" value="P:transmembrane transport"/>
    <property type="evidence" value="ECO:0007669"/>
    <property type="project" value="InterPro"/>
</dbReference>
<proteinExistence type="predicted"/>
<dbReference type="PANTHER" id="PTHR43302:SF15">
    <property type="entry name" value="SILICON EFFLUX TRANSPORTER LSI2"/>
    <property type="match status" value="1"/>
</dbReference>
<feature type="transmembrane region" description="Helical" evidence="8">
    <location>
        <begin position="399"/>
        <end position="427"/>
    </location>
</feature>
<organism evidence="10 11">
    <name type="scientific">Arabidopsis suecica</name>
    <name type="common">Swedish thale-cress</name>
    <name type="synonym">Cardaminopsis suecica</name>
    <dbReference type="NCBI Taxonomy" id="45249"/>
    <lineage>
        <taxon>Eukaryota</taxon>
        <taxon>Viridiplantae</taxon>
        <taxon>Streptophyta</taxon>
        <taxon>Embryophyta</taxon>
        <taxon>Tracheophyta</taxon>
        <taxon>Spermatophyta</taxon>
        <taxon>Magnoliopsida</taxon>
        <taxon>eudicotyledons</taxon>
        <taxon>Gunneridae</taxon>
        <taxon>Pentapetalae</taxon>
        <taxon>rosids</taxon>
        <taxon>malvids</taxon>
        <taxon>Brassicales</taxon>
        <taxon>Brassicaceae</taxon>
        <taxon>Camelineae</taxon>
        <taxon>Arabidopsis</taxon>
    </lineage>
</organism>
<gene>
    <name evidence="10" type="ORF">ISN44_As06g001370</name>
</gene>
<keyword evidence="11" id="KW-1185">Reference proteome</keyword>
<feature type="domain" description="Citrate transporter-like" evidence="9">
    <location>
        <begin position="21"/>
        <end position="449"/>
    </location>
</feature>
<keyword evidence="6 8" id="KW-0472">Membrane</keyword>
<feature type="transmembrane region" description="Helical" evidence="8">
    <location>
        <begin position="6"/>
        <end position="25"/>
    </location>
</feature>
<evidence type="ECO:0000256" key="2">
    <source>
        <dbReference type="ARBA" id="ARBA00022448"/>
    </source>
</evidence>
<feature type="transmembrane region" description="Helical" evidence="8">
    <location>
        <begin position="58"/>
        <end position="79"/>
    </location>
</feature>
<accession>A0A8T2C5Y3</accession>
<keyword evidence="2" id="KW-0813">Transport</keyword>
<feature type="transmembrane region" description="Helical" evidence="8">
    <location>
        <begin position="355"/>
        <end position="373"/>
    </location>
</feature>
<dbReference type="PANTHER" id="PTHR43302">
    <property type="entry name" value="TRANSPORTER ARSB-RELATED"/>
    <property type="match status" value="1"/>
</dbReference>
<dbReference type="Proteomes" id="UP000694251">
    <property type="component" value="Chromosome 6"/>
</dbReference>
<keyword evidence="3" id="KW-1003">Cell membrane</keyword>
<evidence type="ECO:0000256" key="3">
    <source>
        <dbReference type="ARBA" id="ARBA00022475"/>
    </source>
</evidence>
<dbReference type="CDD" id="cd01117">
    <property type="entry name" value="YbiR_permease"/>
    <property type="match status" value="1"/>
</dbReference>
<evidence type="ECO:0000259" key="9">
    <source>
        <dbReference type="Pfam" id="PF03600"/>
    </source>
</evidence>
<feature type="transmembrane region" description="Helical" evidence="8">
    <location>
        <begin position="32"/>
        <end position="52"/>
    </location>
</feature>
<evidence type="ECO:0000313" key="11">
    <source>
        <dbReference type="Proteomes" id="UP000694251"/>
    </source>
</evidence>
<dbReference type="GO" id="GO:0005886">
    <property type="term" value="C:plasma membrane"/>
    <property type="evidence" value="ECO:0007669"/>
    <property type="project" value="UniProtKB-SubCell"/>
</dbReference>
<sequence length="502" mass="54678">MAMAPVIKLVLGSIAFAIFWILAVFPSVPFLPIGRTAGSLFGAMLMVIFQVITPEQAYAAIDLPILGLLFGTMVVSIYLERADMFKYLGTLLSWKSKGPKDLLCRVCLVSAVSSALFTNDTSCVVLTEFVLKIARQKNLPPHPFLLALATSANIGSSATPIGNPQNLVIAVQSKIPFWEFLLGVFPAMIVGITVNAMLLLGMYWRLLSDHKEDEEEVQDADAELVVEEDVTSHRFSPATFSPVTSEDSNLRMDAVETLRNRAGSAGENELISCNSNASREQQTDAESQGESNNTNNMFQTKRWRRVLWKSSVYLITLGMLISLLMGLNMSWTAITAALALVVLDFKDARPSLEKVSYSLLIFFCGMFITVDGFNKTGIPTALWDLMEPYAKIDQAKGTAVLAVVILVLSNVASNVPTVLLLGARVAASAMGREEEKKAWLLLAWVSTVAGNLTLLGSAANLIVCEQARRAVSHGYTLTFTKHLKFGLPSTLIVTAIGLFLIK</sequence>
<comment type="subcellular location">
    <subcellularLocation>
        <location evidence="1">Cell membrane</location>
        <topology evidence="1">Multi-pass membrane protein</topology>
    </subcellularLocation>
</comment>
<feature type="compositionally biased region" description="Polar residues" evidence="7">
    <location>
        <begin position="271"/>
        <end position="295"/>
    </location>
</feature>
<evidence type="ECO:0000313" key="10">
    <source>
        <dbReference type="EMBL" id="KAG7595548.1"/>
    </source>
</evidence>
<dbReference type="EMBL" id="JAEFBJ010000006">
    <property type="protein sequence ID" value="KAG7595547.1"/>
    <property type="molecule type" value="Genomic_DNA"/>
</dbReference>
<comment type="caution">
    <text evidence="10">The sequence shown here is derived from an EMBL/GenBank/DDBJ whole genome shotgun (WGS) entry which is preliminary data.</text>
</comment>
<protein>
    <submittedName>
        <fullName evidence="10">Citrate transporter-like domain</fullName>
    </submittedName>
</protein>
<evidence type="ECO:0000256" key="5">
    <source>
        <dbReference type="ARBA" id="ARBA00022989"/>
    </source>
</evidence>
<feature type="transmembrane region" description="Helical" evidence="8">
    <location>
        <begin position="483"/>
        <end position="501"/>
    </location>
</feature>
<feature type="region of interest" description="Disordered" evidence="7">
    <location>
        <begin position="265"/>
        <end position="295"/>
    </location>
</feature>
<dbReference type="AlphaFoldDB" id="A0A8T2C5Y3"/>
<feature type="transmembrane region" description="Helical" evidence="8">
    <location>
        <begin position="439"/>
        <end position="463"/>
    </location>
</feature>
<evidence type="ECO:0000256" key="1">
    <source>
        <dbReference type="ARBA" id="ARBA00004651"/>
    </source>
</evidence>
<dbReference type="OrthoDB" id="442352at2759"/>